<organism evidence="1 2">
    <name type="scientific">Acaulospora colombiana</name>
    <dbReference type="NCBI Taxonomy" id="27376"/>
    <lineage>
        <taxon>Eukaryota</taxon>
        <taxon>Fungi</taxon>
        <taxon>Fungi incertae sedis</taxon>
        <taxon>Mucoromycota</taxon>
        <taxon>Glomeromycotina</taxon>
        <taxon>Glomeromycetes</taxon>
        <taxon>Diversisporales</taxon>
        <taxon>Acaulosporaceae</taxon>
        <taxon>Acaulospora</taxon>
    </lineage>
</organism>
<dbReference type="Proteomes" id="UP000789525">
    <property type="component" value="Unassembled WGS sequence"/>
</dbReference>
<sequence>MASTSMGAPYFKRNADAEANHEKRDAEPYYYYYKRDADASPEPYYYYYK</sequence>
<dbReference type="EMBL" id="CAJVPT010000596">
    <property type="protein sequence ID" value="CAG8447399.1"/>
    <property type="molecule type" value="Genomic_DNA"/>
</dbReference>
<protein>
    <submittedName>
        <fullName evidence="1">9485_t:CDS:1</fullName>
    </submittedName>
</protein>
<gene>
    <name evidence="1" type="ORF">ACOLOM_LOCUS593</name>
</gene>
<accession>A0ACA9K275</accession>
<reference evidence="1" key="1">
    <citation type="submission" date="2021-06" db="EMBL/GenBank/DDBJ databases">
        <authorList>
            <person name="Kallberg Y."/>
            <person name="Tangrot J."/>
            <person name="Rosling A."/>
        </authorList>
    </citation>
    <scope>NUCLEOTIDE SEQUENCE</scope>
    <source>
        <strain evidence="1">CL356</strain>
    </source>
</reference>
<keyword evidence="2" id="KW-1185">Reference proteome</keyword>
<comment type="caution">
    <text evidence="1">The sequence shown here is derived from an EMBL/GenBank/DDBJ whole genome shotgun (WGS) entry which is preliminary data.</text>
</comment>
<name>A0ACA9K275_9GLOM</name>
<evidence type="ECO:0000313" key="2">
    <source>
        <dbReference type="Proteomes" id="UP000789525"/>
    </source>
</evidence>
<evidence type="ECO:0000313" key="1">
    <source>
        <dbReference type="EMBL" id="CAG8447399.1"/>
    </source>
</evidence>
<proteinExistence type="predicted"/>
<feature type="non-terminal residue" evidence="1">
    <location>
        <position position="49"/>
    </location>
</feature>